<evidence type="ECO:0000313" key="9">
    <source>
        <dbReference type="Proteomes" id="UP001151081"/>
    </source>
</evidence>
<evidence type="ECO:0000256" key="3">
    <source>
        <dbReference type="ARBA" id="ARBA00022825"/>
    </source>
</evidence>
<dbReference type="PRINTS" id="PR00862">
    <property type="entry name" value="PROLIGOPTASE"/>
</dbReference>
<dbReference type="Gene3D" id="3.40.50.1820">
    <property type="entry name" value="alpha/beta hydrolase"/>
    <property type="match status" value="1"/>
</dbReference>
<dbReference type="Pfam" id="PF02897">
    <property type="entry name" value="Peptidase_S9_N"/>
    <property type="match status" value="1"/>
</dbReference>
<feature type="domain" description="Peptidase S9 prolyl oligopeptidase catalytic" evidence="6">
    <location>
        <begin position="519"/>
        <end position="722"/>
    </location>
</feature>
<comment type="caution">
    <text evidence="8">The sequence shown here is derived from an EMBL/GenBank/DDBJ whole genome shotgun (WGS) entry which is preliminary data.</text>
</comment>
<reference evidence="8 9" key="1">
    <citation type="submission" date="2021-04" db="EMBL/GenBank/DDBJ databases">
        <title>Genome analysis of Polyangium sp.</title>
        <authorList>
            <person name="Li Y."/>
            <person name="Wang J."/>
        </authorList>
    </citation>
    <scope>NUCLEOTIDE SEQUENCE [LARGE SCALE GENOMIC DNA]</scope>
    <source>
        <strain evidence="8 9">SDU14</strain>
    </source>
</reference>
<dbReference type="SUPFAM" id="SSF50993">
    <property type="entry name" value="Peptidase/esterase 'gauge' domain"/>
    <property type="match status" value="1"/>
</dbReference>
<feature type="signal peptide" evidence="5">
    <location>
        <begin position="1"/>
        <end position="21"/>
    </location>
</feature>
<accession>A0A9X3X5C8</accession>
<dbReference type="PANTHER" id="PTHR42881">
    <property type="entry name" value="PROLYL ENDOPEPTIDASE"/>
    <property type="match status" value="1"/>
</dbReference>
<keyword evidence="9" id="KW-1185">Reference proteome</keyword>
<gene>
    <name evidence="8" type="ORF">KEG57_14045</name>
</gene>
<evidence type="ECO:0000256" key="5">
    <source>
        <dbReference type="SAM" id="SignalP"/>
    </source>
</evidence>
<dbReference type="Proteomes" id="UP001151081">
    <property type="component" value="Unassembled WGS sequence"/>
</dbReference>
<dbReference type="Pfam" id="PF00326">
    <property type="entry name" value="Peptidase_S9"/>
    <property type="match status" value="1"/>
</dbReference>
<dbReference type="InterPro" id="IPR051167">
    <property type="entry name" value="Prolyl_oligopep/macrocyclase"/>
</dbReference>
<keyword evidence="1" id="KW-0645">Protease</keyword>
<feature type="domain" description="Peptidase S9A N-terminal" evidence="7">
    <location>
        <begin position="48"/>
        <end position="437"/>
    </location>
</feature>
<dbReference type="SUPFAM" id="SSF53474">
    <property type="entry name" value="alpha/beta-Hydrolases"/>
    <property type="match status" value="1"/>
</dbReference>
<dbReference type="Gene3D" id="2.130.10.120">
    <property type="entry name" value="Prolyl oligopeptidase, N-terminal domain"/>
    <property type="match status" value="1"/>
</dbReference>
<dbReference type="InterPro" id="IPR029058">
    <property type="entry name" value="AB_hydrolase_fold"/>
</dbReference>
<proteinExistence type="predicted"/>
<feature type="region of interest" description="Disordered" evidence="4">
    <location>
        <begin position="21"/>
        <end position="50"/>
    </location>
</feature>
<dbReference type="GO" id="GO:0004252">
    <property type="term" value="F:serine-type endopeptidase activity"/>
    <property type="evidence" value="ECO:0007669"/>
    <property type="project" value="InterPro"/>
</dbReference>
<dbReference type="InterPro" id="IPR023302">
    <property type="entry name" value="Pept_S9A_N"/>
</dbReference>
<evidence type="ECO:0000256" key="2">
    <source>
        <dbReference type="ARBA" id="ARBA00022801"/>
    </source>
</evidence>
<dbReference type="GO" id="GO:0006508">
    <property type="term" value="P:proteolysis"/>
    <property type="evidence" value="ECO:0007669"/>
    <property type="project" value="UniProtKB-KW"/>
</dbReference>
<keyword evidence="3" id="KW-0720">Serine protease</keyword>
<dbReference type="EMBL" id="JAGTJJ010000005">
    <property type="protein sequence ID" value="MDC3981631.1"/>
    <property type="molecule type" value="Genomic_DNA"/>
</dbReference>
<sequence>MRTLAPFLGALLLGACATPNAPPPTPTPAATVANETPAKTEAPPMSKSEPKVEDPYLWLEEVLGDKPLAWVAERNAKSKAELEAVPGFGALRDRLRRIYDSKEKIPMPQVRGKYVYNFWRDDKNPRGIYRRATLAEFKKPAPEWELVLDLDALAKAENENWVWHAADCLYPKYERCLLHLSRGGADASVVREFDTVKKQMVEGGFTLPEAKSDIYWKDLDTVYVGTDFGPGSLTDSGYPRIVKEWKRGTKLEDAKTLFEGQKADMSVSGERQFDHGKEYDWISRRPSMFTEELYIRNGDKYEKIDKPEDAETSVWDSHLLLRLRSAWTAAGKTWPAGSLLIAPLAEYRAGKREMTALFEPKPNTSLESYMGLKTAFMTVELEDVKSSVFVHTRTKNGFVRTKLDTSPMSSVWAFAYDEHTSDDYWLWESSFTAPATLVLGNATKKAPAEAVKKNPAFFEAAGLDVVQRFATSKDGTKVPYFQIAKKNLPLDGTAPTLLEGYGGFEASMTPYYQASTGAGWLERGGVYVVANIRGGGEYGPAWHKAALKENRQRAYDDFIAIAEDLIARKVTTAAKLGIIGGSNGGLLMGVMMTQRPDLFGAIVCQVPLLDMMRYHKLLAGASWMEEYGDPDKPEERAALARFSPYQNLKSGTRYPRTLFTTSTRDDRVHPGHARKMVARLLELGQDLLYYENTEGGHGGAANNEQRAYMDALAFTFLGKQLGLLAK</sequence>
<protein>
    <submittedName>
        <fullName evidence="8">S9 family peptidase</fullName>
    </submittedName>
</protein>
<dbReference type="InterPro" id="IPR001375">
    <property type="entry name" value="Peptidase_S9_cat"/>
</dbReference>
<dbReference type="PROSITE" id="PS51257">
    <property type="entry name" value="PROKAR_LIPOPROTEIN"/>
    <property type="match status" value="1"/>
</dbReference>
<feature type="chain" id="PRO_5040890275" evidence="5">
    <location>
        <begin position="22"/>
        <end position="726"/>
    </location>
</feature>
<dbReference type="InterPro" id="IPR002470">
    <property type="entry name" value="Peptidase_S9A"/>
</dbReference>
<organism evidence="8 9">
    <name type="scientific">Polyangium jinanense</name>
    <dbReference type="NCBI Taxonomy" id="2829994"/>
    <lineage>
        <taxon>Bacteria</taxon>
        <taxon>Pseudomonadati</taxon>
        <taxon>Myxococcota</taxon>
        <taxon>Polyangia</taxon>
        <taxon>Polyangiales</taxon>
        <taxon>Polyangiaceae</taxon>
        <taxon>Polyangium</taxon>
    </lineage>
</organism>
<feature type="compositionally biased region" description="Low complexity" evidence="4">
    <location>
        <begin position="28"/>
        <end position="37"/>
    </location>
</feature>
<evidence type="ECO:0000256" key="1">
    <source>
        <dbReference type="ARBA" id="ARBA00022670"/>
    </source>
</evidence>
<evidence type="ECO:0000259" key="6">
    <source>
        <dbReference type="Pfam" id="PF00326"/>
    </source>
</evidence>
<dbReference type="AlphaFoldDB" id="A0A9X3X5C8"/>
<dbReference type="PANTHER" id="PTHR42881:SF13">
    <property type="entry name" value="PROLYL ENDOPEPTIDASE"/>
    <property type="match status" value="1"/>
</dbReference>
<keyword evidence="5" id="KW-0732">Signal</keyword>
<dbReference type="RefSeq" id="WP_272420300.1">
    <property type="nucleotide sequence ID" value="NZ_JAGTJJ010000005.1"/>
</dbReference>
<dbReference type="GO" id="GO:0005829">
    <property type="term" value="C:cytosol"/>
    <property type="evidence" value="ECO:0007669"/>
    <property type="project" value="TreeGrafter"/>
</dbReference>
<evidence type="ECO:0000313" key="8">
    <source>
        <dbReference type="EMBL" id="MDC3981631.1"/>
    </source>
</evidence>
<evidence type="ECO:0000259" key="7">
    <source>
        <dbReference type="Pfam" id="PF02897"/>
    </source>
</evidence>
<evidence type="ECO:0000256" key="4">
    <source>
        <dbReference type="SAM" id="MobiDB-lite"/>
    </source>
</evidence>
<keyword evidence="2" id="KW-0378">Hydrolase</keyword>
<dbReference type="GO" id="GO:0070012">
    <property type="term" value="F:oligopeptidase activity"/>
    <property type="evidence" value="ECO:0007669"/>
    <property type="project" value="TreeGrafter"/>
</dbReference>
<name>A0A9X3X5C8_9BACT</name>